<organism evidence="2">
    <name type="scientific">Phaffia rhodozyma</name>
    <name type="common">Yeast</name>
    <name type="synonym">Xanthophyllomyces dendrorhous</name>
    <dbReference type="NCBI Taxonomy" id="264483"/>
    <lineage>
        <taxon>Eukaryota</taxon>
        <taxon>Fungi</taxon>
        <taxon>Dikarya</taxon>
        <taxon>Basidiomycota</taxon>
        <taxon>Agaricomycotina</taxon>
        <taxon>Tremellomycetes</taxon>
        <taxon>Cystofilobasidiales</taxon>
        <taxon>Mrakiaceae</taxon>
        <taxon>Phaffia</taxon>
    </lineage>
</organism>
<reference evidence="2" key="1">
    <citation type="submission" date="2014-08" db="EMBL/GenBank/DDBJ databases">
        <authorList>
            <person name="Sharma Rahul"/>
            <person name="Thines Marco"/>
        </authorList>
    </citation>
    <scope>NUCLEOTIDE SEQUENCE</scope>
</reference>
<feature type="compositionally biased region" description="Acidic residues" evidence="1">
    <location>
        <begin position="129"/>
        <end position="144"/>
    </location>
</feature>
<dbReference type="EMBL" id="LN483157">
    <property type="protein sequence ID" value="CED84178.1"/>
    <property type="molecule type" value="Genomic_DNA"/>
</dbReference>
<feature type="compositionally biased region" description="Polar residues" evidence="1">
    <location>
        <begin position="281"/>
        <end position="297"/>
    </location>
</feature>
<feature type="region of interest" description="Disordered" evidence="1">
    <location>
        <begin position="254"/>
        <end position="329"/>
    </location>
</feature>
<feature type="compositionally biased region" description="Low complexity" evidence="1">
    <location>
        <begin position="40"/>
        <end position="56"/>
    </location>
</feature>
<feature type="region of interest" description="Disordered" evidence="1">
    <location>
        <begin position="198"/>
        <end position="223"/>
    </location>
</feature>
<feature type="region of interest" description="Disordered" evidence="1">
    <location>
        <begin position="1"/>
        <end position="177"/>
    </location>
</feature>
<feature type="compositionally biased region" description="Polar residues" evidence="1">
    <location>
        <begin position="156"/>
        <end position="165"/>
    </location>
</feature>
<dbReference type="AlphaFoldDB" id="A0A0F7SW03"/>
<feature type="compositionally biased region" description="Polar residues" evidence="1">
    <location>
        <begin position="65"/>
        <end position="76"/>
    </location>
</feature>
<proteinExistence type="predicted"/>
<name>A0A0F7SW03_PHARH</name>
<feature type="compositionally biased region" description="Polar residues" evidence="1">
    <location>
        <begin position="204"/>
        <end position="213"/>
    </location>
</feature>
<feature type="compositionally biased region" description="Pro residues" evidence="1">
    <location>
        <begin position="12"/>
        <end position="37"/>
    </location>
</feature>
<evidence type="ECO:0000256" key="1">
    <source>
        <dbReference type="SAM" id="MobiDB-lite"/>
    </source>
</evidence>
<accession>A0A0F7SW03</accession>
<protein>
    <submittedName>
        <fullName evidence="2">Uncharacterized protein</fullName>
    </submittedName>
</protein>
<evidence type="ECO:0000313" key="2">
    <source>
        <dbReference type="EMBL" id="CED84178.1"/>
    </source>
</evidence>
<feature type="compositionally biased region" description="Basic and acidic residues" evidence="1">
    <location>
        <begin position="111"/>
        <end position="128"/>
    </location>
</feature>
<feature type="compositionally biased region" description="Low complexity" evidence="1">
    <location>
        <begin position="214"/>
        <end position="223"/>
    </location>
</feature>
<sequence length="371" mass="40638">MATLQSTAGSTTPPPKFVVPKRSPPTSPQSYRPPFPPDRSSTFSSSSGSSSHSSSSRHTEVPHPVTQSSTFPSPLLNSEVRGPKGYTPLNDPPLSAKAKGKKRATVDGWIDLERGVGSDDPRYRHDHLEEDESQPSIEQEESEEMNARGWDPVGQDYTSRQTDQSYPPPLSEAEQEEKRIADNLAMWKERELSRRRAARESKMLRSSGSINRGSLSDSSFTDSLSFSTGLRLGSRSGSISRNSRWSFWGGAGASIKENPESNQTIPHAYTHPHPGSHPEPNLNSNARSQPTLKTPMSPTSPGPISPDFEYRGQQWMGGAGSDGQDQVQGRTRPMRTLGFWESWCGTGRDEAPGEIGEDDGDDQVGKTNPFE</sequence>
<feature type="region of interest" description="Disordered" evidence="1">
    <location>
        <begin position="343"/>
        <end position="371"/>
    </location>
</feature>
<feature type="compositionally biased region" description="Polar residues" evidence="1">
    <location>
        <begin position="1"/>
        <end position="11"/>
    </location>
</feature>